<dbReference type="InterPro" id="IPR027417">
    <property type="entry name" value="P-loop_NTPase"/>
</dbReference>
<sequence>MQAIHDTISKSERNTEVVYKDVEGWLTRVDQIMEELQTLENQIQVNKMCCKGCCPDWIWRYKLGKEATKKTTNAVKLLQEAAGWDLKQLTHRAPLPDIVIFSSNDDCETFASRKLIFEELMEALCDDDCKRIGLHGLGGVGKTTLVMDVCKKAKDLFSDIVKTTVSQTPDIRKMQGEIADCLDLELGEESDSGRAKRIWLRIKEAKKKILIILDDVWKDVKLEAIGIPSGEDQEGCKILLTTRSEHVCNLMHCSKKILLKFLSNEESLALIKKTASIVDDSPALNDVVLQVVEECKGLPIAIVTVGKALKRKSLTDWEVALKELKKSRLVEICGVDEDNNAYVCLKWSYDHLNRKTKLCFLMCSLFPEDYDISIEELSRYVMGLEEYNQDVNSLDEVRRQVHVAINHIRESSLLLESISGKEYVKMHDMVRDVALWIASKGENEFKLRACTRIEKNTNLESVTAISLMASNTEQLPDKWVCPRLNILLLGRNKCSREISTTLFEGMNCLKVLRLEHKILSSQSLQFLTNLQSLYLKNCDFSDNLSSLGKLKRLETLSFHKCGMAALPNELGEMESLRMLDLTACDKLRRIPPNVIQRLSRLEELIIGLSFKNWDVEGTRAEISNANVSELKSLPRLVMLSMWLELKHLPQGFVFPDLQRYNISMYNDSFFYKLNSKALEIKDLNASSMNAFKVLFRTVEYIRIESCEMECIVDTTGGNHTVMFANLIKLHLVNMSCLRTICEGPNHYVIFSNLTDFEADGCTRLISLFSPTLAQSLKKLKKLYLQECNELRQIISEEGMILESHSQPICLPKLQTMKVKNCGKLECMFPISVARDLPQLECLELENLPQLKQVFGHEREGNVRNENYIVLSKLGKLRLENLIELGSLYGGNGSLVWPSLENLYVVNCPKMELSFIADVEANVQTLGKVRLNLEELSIQNCGGFQEVFKLVFLSRLKRMRLYNLLELRCIWTGPTHLVNLNHLESLAVWNCKKLIHLFTPTLARSLQNLKTLRIDRCDELEHLIVEDENDRILLERHLQTPCFPKLGEVRTLYGDDCNALSVVLMQGLLTLEELEVKNCGGLLEVFKLEGLLTREGEQQNLLHPRLKKIFLHDLLELRCIWKGPTQYLNLNNLEELEVFGCNKLKHLFTPILARSLQSLKWLEIRTCDEVEYLIAKDEEDQILSENHLQPLYFPKLKIVNVKGCNKLKYLFPITMADSLLKLTILKVKGASQLAEVFANEDKGDIVVQKDVRLPQICKISLKGLPSLVNFCPRNYHAILPKLYCLKVQRCPNMTTKFTRTPDKSVHINGEVPQVDEEDESTGFSTNSSVVTLWPPNKDEGDVDNDDLEWDDADLMGRRKVQFRCKLWMDRRRSRRRMRRVKDEDDHVADNDDSESDDADYNLLESYDDDDDQPKE</sequence>
<dbReference type="GO" id="GO:0043531">
    <property type="term" value="F:ADP binding"/>
    <property type="evidence" value="ECO:0007669"/>
    <property type="project" value="InterPro"/>
</dbReference>
<accession>A0A2N9GBU0</accession>
<comment type="similarity">
    <text evidence="1">Belongs to the disease resistance NB-LRR family.</text>
</comment>
<dbReference type="PRINTS" id="PR00364">
    <property type="entry name" value="DISEASERSIST"/>
</dbReference>
<feature type="domain" description="NB-ARC" evidence="6">
    <location>
        <begin position="117"/>
        <end position="275"/>
    </location>
</feature>
<feature type="domain" description="Disease resistance protein At4g27190-like leucine-rich repeats" evidence="7">
    <location>
        <begin position="667"/>
        <end position="788"/>
    </location>
</feature>
<dbReference type="EMBL" id="OIVN01002040">
    <property type="protein sequence ID" value="SPD00057.1"/>
    <property type="molecule type" value="Genomic_DNA"/>
</dbReference>
<evidence type="ECO:0000256" key="5">
    <source>
        <dbReference type="SAM" id="MobiDB-lite"/>
    </source>
</evidence>
<evidence type="ECO:0000259" key="7">
    <source>
        <dbReference type="Pfam" id="PF23247"/>
    </source>
</evidence>
<feature type="compositionally biased region" description="Acidic residues" evidence="5">
    <location>
        <begin position="1389"/>
        <end position="1414"/>
    </location>
</feature>
<dbReference type="GO" id="GO:0006952">
    <property type="term" value="P:defense response"/>
    <property type="evidence" value="ECO:0007669"/>
    <property type="project" value="UniProtKB-KW"/>
</dbReference>
<feature type="domain" description="Disease resistance protein At4g27190-like leucine-rich repeats" evidence="7">
    <location>
        <begin position="1020"/>
        <end position="1167"/>
    </location>
</feature>
<feature type="compositionally biased region" description="Basic and acidic residues" evidence="5">
    <location>
        <begin position="1379"/>
        <end position="1388"/>
    </location>
</feature>
<evidence type="ECO:0000256" key="1">
    <source>
        <dbReference type="ARBA" id="ARBA00008894"/>
    </source>
</evidence>
<feature type="domain" description="Disease resistance protein At4g27190-like leucine-rich repeats" evidence="7">
    <location>
        <begin position="804"/>
        <end position="846"/>
    </location>
</feature>
<dbReference type="InterPro" id="IPR042197">
    <property type="entry name" value="Apaf_helical"/>
</dbReference>
<evidence type="ECO:0000313" key="8">
    <source>
        <dbReference type="EMBL" id="SPD00057.1"/>
    </source>
</evidence>
<protein>
    <submittedName>
        <fullName evidence="8">Uncharacterized protein</fullName>
    </submittedName>
</protein>
<dbReference type="InterPro" id="IPR032675">
    <property type="entry name" value="LRR_dom_sf"/>
</dbReference>
<dbReference type="Gene3D" id="3.40.50.300">
    <property type="entry name" value="P-loop containing nucleotide triphosphate hydrolases"/>
    <property type="match status" value="1"/>
</dbReference>
<name>A0A2N9GBU0_FAGSY</name>
<keyword evidence="3" id="KW-0611">Plant defense</keyword>
<feature type="region of interest" description="Disordered" evidence="5">
    <location>
        <begin position="1375"/>
        <end position="1414"/>
    </location>
</feature>
<dbReference type="InterPro" id="IPR050905">
    <property type="entry name" value="Plant_NBS-LRR"/>
</dbReference>
<dbReference type="InterPro" id="IPR002182">
    <property type="entry name" value="NB-ARC"/>
</dbReference>
<dbReference type="InterPro" id="IPR057135">
    <property type="entry name" value="At4g27190-like_LRR"/>
</dbReference>
<dbReference type="PANTHER" id="PTHR33463">
    <property type="entry name" value="NB-ARC DOMAIN-CONTAINING PROTEIN-RELATED"/>
    <property type="match status" value="1"/>
</dbReference>
<feature type="region of interest" description="Disordered" evidence="5">
    <location>
        <begin position="1309"/>
        <end position="1343"/>
    </location>
</feature>
<dbReference type="SUPFAM" id="SSF52540">
    <property type="entry name" value="P-loop containing nucleoside triphosphate hydrolases"/>
    <property type="match status" value="1"/>
</dbReference>
<proteinExistence type="inferred from homology"/>
<feature type="compositionally biased region" description="Polar residues" evidence="5">
    <location>
        <begin position="1320"/>
        <end position="1329"/>
    </location>
</feature>
<organism evidence="8">
    <name type="scientific">Fagus sylvatica</name>
    <name type="common">Beechnut</name>
    <dbReference type="NCBI Taxonomy" id="28930"/>
    <lineage>
        <taxon>Eukaryota</taxon>
        <taxon>Viridiplantae</taxon>
        <taxon>Streptophyta</taxon>
        <taxon>Embryophyta</taxon>
        <taxon>Tracheophyta</taxon>
        <taxon>Spermatophyta</taxon>
        <taxon>Magnoliopsida</taxon>
        <taxon>eudicotyledons</taxon>
        <taxon>Gunneridae</taxon>
        <taxon>Pentapetalae</taxon>
        <taxon>rosids</taxon>
        <taxon>fabids</taxon>
        <taxon>Fagales</taxon>
        <taxon>Fagaceae</taxon>
        <taxon>Fagus</taxon>
    </lineage>
</organism>
<dbReference type="SUPFAM" id="SSF52058">
    <property type="entry name" value="L domain-like"/>
    <property type="match status" value="2"/>
</dbReference>
<dbReference type="Gene3D" id="3.80.10.10">
    <property type="entry name" value="Ribonuclease Inhibitor"/>
    <property type="match status" value="3"/>
</dbReference>
<feature type="domain" description="Disease resistance protein At4g27190-like leucine-rich repeats" evidence="7">
    <location>
        <begin position="931"/>
        <end position="1017"/>
    </location>
</feature>
<keyword evidence="2" id="KW-0547">Nucleotide-binding</keyword>
<dbReference type="PANTHER" id="PTHR33463:SF135">
    <property type="entry name" value="RESISTANCE PROTEIN RPS2, PUTATIVE-RELATED"/>
    <property type="match status" value="1"/>
</dbReference>
<evidence type="ECO:0000256" key="3">
    <source>
        <dbReference type="ARBA" id="ARBA00022821"/>
    </source>
</evidence>
<dbReference type="Pfam" id="PF00931">
    <property type="entry name" value="NB-ARC"/>
    <property type="match status" value="1"/>
</dbReference>
<evidence type="ECO:0000256" key="2">
    <source>
        <dbReference type="ARBA" id="ARBA00022741"/>
    </source>
</evidence>
<dbReference type="FunFam" id="3.40.50.300:FF:001091">
    <property type="entry name" value="Probable disease resistance protein At1g61300"/>
    <property type="match status" value="1"/>
</dbReference>
<evidence type="ECO:0000259" key="6">
    <source>
        <dbReference type="Pfam" id="PF00931"/>
    </source>
</evidence>
<gene>
    <name evidence="8" type="ORF">FSB_LOCUS27939</name>
</gene>
<reference evidence="8" key="1">
    <citation type="submission" date="2018-02" db="EMBL/GenBank/DDBJ databases">
        <authorList>
            <person name="Cohen D.B."/>
            <person name="Kent A.D."/>
        </authorList>
    </citation>
    <scope>NUCLEOTIDE SEQUENCE</scope>
</reference>
<keyword evidence="4" id="KW-0067">ATP-binding</keyword>
<feature type="domain" description="Disease resistance protein At4g27190-like leucine-rich repeats" evidence="7">
    <location>
        <begin position="1175"/>
        <end position="1298"/>
    </location>
</feature>
<evidence type="ECO:0000256" key="4">
    <source>
        <dbReference type="ARBA" id="ARBA00022840"/>
    </source>
</evidence>
<dbReference type="Pfam" id="PF23247">
    <property type="entry name" value="LRR_RPS2"/>
    <property type="match status" value="5"/>
</dbReference>
<dbReference type="GO" id="GO:0005524">
    <property type="term" value="F:ATP binding"/>
    <property type="evidence" value="ECO:0007669"/>
    <property type="project" value="UniProtKB-KW"/>
</dbReference>
<dbReference type="Gene3D" id="1.10.8.430">
    <property type="entry name" value="Helical domain of apoptotic protease-activating factors"/>
    <property type="match status" value="1"/>
</dbReference>